<accession>A0ABQ2LKF0</accession>
<protein>
    <submittedName>
        <fullName evidence="2">Uncharacterized protein</fullName>
    </submittedName>
</protein>
<name>A0ABQ2LKF0_9ACTN</name>
<feature type="transmembrane region" description="Helical" evidence="1">
    <location>
        <begin position="35"/>
        <end position="55"/>
    </location>
</feature>
<dbReference type="EMBL" id="BMNG01000003">
    <property type="protein sequence ID" value="GGO38500.1"/>
    <property type="molecule type" value="Genomic_DNA"/>
</dbReference>
<dbReference type="Proteomes" id="UP000656881">
    <property type="component" value="Unassembled WGS sequence"/>
</dbReference>
<keyword evidence="1" id="KW-0812">Transmembrane</keyword>
<dbReference type="InterPro" id="IPR027948">
    <property type="entry name" value="DUF4436"/>
</dbReference>
<proteinExistence type="predicted"/>
<dbReference type="Pfam" id="PF14494">
    <property type="entry name" value="DUF4436"/>
    <property type="match status" value="1"/>
</dbReference>
<sequence length="57" mass="5861">MTLSNTDALFAATVDTAETDGAAVFHAALVRSTSVLIFAVFMMAAMWALALAVLIGA</sequence>
<comment type="caution">
    <text evidence="2">The sequence shown here is derived from an EMBL/GenBank/DDBJ whole genome shotgun (WGS) entry which is preliminary data.</text>
</comment>
<reference evidence="3" key="1">
    <citation type="journal article" date="2019" name="Int. J. Syst. Evol. Microbiol.">
        <title>The Global Catalogue of Microorganisms (GCM) 10K type strain sequencing project: providing services to taxonomists for standard genome sequencing and annotation.</title>
        <authorList>
            <consortium name="The Broad Institute Genomics Platform"/>
            <consortium name="The Broad Institute Genome Sequencing Center for Infectious Disease"/>
            <person name="Wu L."/>
            <person name="Ma J."/>
        </authorList>
    </citation>
    <scope>NUCLEOTIDE SEQUENCE [LARGE SCALE GENOMIC DNA]</scope>
    <source>
        <strain evidence="3">CGMCC 4.7349</strain>
    </source>
</reference>
<evidence type="ECO:0000256" key="1">
    <source>
        <dbReference type="SAM" id="Phobius"/>
    </source>
</evidence>
<keyword evidence="3" id="KW-1185">Reference proteome</keyword>
<keyword evidence="1" id="KW-0472">Membrane</keyword>
<keyword evidence="1" id="KW-1133">Transmembrane helix</keyword>
<organism evidence="2 3">
    <name type="scientific">Streptomyces lasiicapitis</name>
    <dbReference type="NCBI Taxonomy" id="1923961"/>
    <lineage>
        <taxon>Bacteria</taxon>
        <taxon>Bacillati</taxon>
        <taxon>Actinomycetota</taxon>
        <taxon>Actinomycetes</taxon>
        <taxon>Kitasatosporales</taxon>
        <taxon>Streptomycetaceae</taxon>
        <taxon>Streptomyces</taxon>
    </lineage>
</organism>
<evidence type="ECO:0000313" key="2">
    <source>
        <dbReference type="EMBL" id="GGO38500.1"/>
    </source>
</evidence>
<evidence type="ECO:0000313" key="3">
    <source>
        <dbReference type="Proteomes" id="UP000656881"/>
    </source>
</evidence>
<gene>
    <name evidence="2" type="ORF">GCM10012286_13610</name>
</gene>